<dbReference type="InterPro" id="IPR027640">
    <property type="entry name" value="Kinesin-like_fam"/>
</dbReference>
<organism evidence="5 6">
    <name type="scientific">Naegleria fowleri</name>
    <name type="common">Brain eating amoeba</name>
    <dbReference type="NCBI Taxonomy" id="5763"/>
    <lineage>
        <taxon>Eukaryota</taxon>
        <taxon>Discoba</taxon>
        <taxon>Heterolobosea</taxon>
        <taxon>Tetramitia</taxon>
        <taxon>Eutetramitia</taxon>
        <taxon>Vahlkampfiidae</taxon>
        <taxon>Naegleria</taxon>
    </lineage>
</organism>
<dbReference type="GO" id="GO:0003777">
    <property type="term" value="F:microtubule motor activity"/>
    <property type="evidence" value="ECO:0007669"/>
    <property type="project" value="InterPro"/>
</dbReference>
<dbReference type="VEuPathDB" id="AmoebaDB:NfTy_034260"/>
<keyword evidence="2" id="KW-0175">Coiled coil</keyword>
<dbReference type="RefSeq" id="XP_044563725.1">
    <property type="nucleotide sequence ID" value="XM_044705238.1"/>
</dbReference>
<evidence type="ECO:0000256" key="3">
    <source>
        <dbReference type="SAM" id="MobiDB-lite"/>
    </source>
</evidence>
<keyword evidence="1" id="KW-0547">Nucleotide-binding</keyword>
<dbReference type="GeneID" id="68109300"/>
<feature type="domain" description="Kinesin motor" evidence="4">
    <location>
        <begin position="364"/>
        <end position="731"/>
    </location>
</feature>
<evidence type="ECO:0000313" key="5">
    <source>
        <dbReference type="EMBL" id="KAF0979012.1"/>
    </source>
</evidence>
<dbReference type="AlphaFoldDB" id="A0A6A5BWJ8"/>
<dbReference type="InterPro" id="IPR027417">
    <property type="entry name" value="P-loop_NTPase"/>
</dbReference>
<accession>A0A6A5BWJ8</accession>
<dbReference type="EMBL" id="VFQX01000028">
    <property type="protein sequence ID" value="KAF0979012.1"/>
    <property type="molecule type" value="Genomic_DNA"/>
</dbReference>
<dbReference type="SUPFAM" id="SSF52540">
    <property type="entry name" value="P-loop containing nucleoside triphosphate hydrolases"/>
    <property type="match status" value="1"/>
</dbReference>
<feature type="region of interest" description="Disordered" evidence="3">
    <location>
        <begin position="1"/>
        <end position="68"/>
    </location>
</feature>
<sequence>MSLNNGDDFESCNEEDHHHSESQVGNEQLVGGANLGFSEEESSSSSQSGNQDEFMNLQSSPEQPREEQGNPFILEQEEDDDTFREDFQSVLSFASPIPMYSMNLNDSSFQHVFVTPQETELSTQFNQDSLIGYETPPFNREINNLSDCSAILQPCSVNSQWSDVPLSDLPGFKTPFITPPFKRIVRHVLPDSAPRNVISTLVLSRNYSSTTKRKTLKVKKMNISGTALRFTPKSCEEDHPNNCQNDSTNVLNDFEQKDKTNSDIFSPLKELQYFGENKSSVESSVCCHLCQCKDTEIQSLKEQLQDQTSKYNLLLKEYELLKELYEKSETASDTSSVNSLTSSQSSDSTRKVLRNVISFENAKFIKLLCRVRNFTKEELEEIQNNNEGMDSRILSSLVRHTNDEESNCEFSANQDQLLTLPVLTTDDSKVIIRKYLNSTLTGVGSKMSKYEFLFDKVFGFNSENSQVTESLSSFLNRVIDDEPQQRLTVMAYGATGSGKTFTIQALMNYVKPMLFSKLDSKIVKSIHFNCFEVYNEQIELLLNIEVENFKIVQNESELDKLIQTSHNKRKCAETEFNKRSSRSHCIYRFKVCFDERDLDYCNILNIVDLAGSERLSSDAFMQSQLNTSQNNTPRSREVNKEEALKSLKKIRNTETVNINKSLSVLSQVIKSLAQGSKFINYRDSILTKILKNDLSQVALIVTIKPPTKSKDKTEVERIINSLTFAKKANAFEISNFK</sequence>
<dbReference type="GO" id="GO:0007018">
    <property type="term" value="P:microtubule-based movement"/>
    <property type="evidence" value="ECO:0007669"/>
    <property type="project" value="InterPro"/>
</dbReference>
<feature type="coiled-coil region" evidence="2">
    <location>
        <begin position="290"/>
        <end position="324"/>
    </location>
</feature>
<gene>
    <name evidence="5" type="ORF">FDP41_002082</name>
</gene>
<dbReference type="InterPro" id="IPR036961">
    <property type="entry name" value="Kinesin_motor_dom_sf"/>
</dbReference>
<dbReference type="InterPro" id="IPR001752">
    <property type="entry name" value="Kinesin_motor_dom"/>
</dbReference>
<feature type="binding site" evidence="1">
    <location>
        <begin position="493"/>
        <end position="500"/>
    </location>
    <ligand>
        <name>ATP</name>
        <dbReference type="ChEBI" id="CHEBI:30616"/>
    </ligand>
</feature>
<dbReference type="PANTHER" id="PTHR24115:SF1004">
    <property type="entry name" value="KINESIN-LIKE PROTEIN KIF15"/>
    <property type="match status" value="1"/>
</dbReference>
<dbReference type="PROSITE" id="PS50067">
    <property type="entry name" value="KINESIN_MOTOR_2"/>
    <property type="match status" value="1"/>
</dbReference>
<name>A0A6A5BWJ8_NAEFO</name>
<dbReference type="OrthoDB" id="3176171at2759"/>
<evidence type="ECO:0000256" key="1">
    <source>
        <dbReference type="PROSITE-ProRule" id="PRU00283"/>
    </source>
</evidence>
<dbReference type="GO" id="GO:0005524">
    <property type="term" value="F:ATP binding"/>
    <property type="evidence" value="ECO:0007669"/>
    <property type="project" value="UniProtKB-UniRule"/>
</dbReference>
<dbReference type="Pfam" id="PF00225">
    <property type="entry name" value="Kinesin"/>
    <property type="match status" value="2"/>
</dbReference>
<protein>
    <recommendedName>
        <fullName evidence="4">Kinesin motor domain-containing protein</fullName>
    </recommendedName>
</protein>
<dbReference type="VEuPathDB" id="AmoebaDB:NF0057660"/>
<keyword evidence="6" id="KW-1185">Reference proteome</keyword>
<feature type="compositionally biased region" description="Polar residues" evidence="3">
    <location>
        <begin position="49"/>
        <end position="62"/>
    </location>
</feature>
<evidence type="ECO:0000313" key="6">
    <source>
        <dbReference type="Proteomes" id="UP000444721"/>
    </source>
</evidence>
<evidence type="ECO:0000259" key="4">
    <source>
        <dbReference type="PROSITE" id="PS50067"/>
    </source>
</evidence>
<keyword evidence="1" id="KW-0505">Motor protein</keyword>
<dbReference type="PANTHER" id="PTHR24115">
    <property type="entry name" value="KINESIN-RELATED"/>
    <property type="match status" value="1"/>
</dbReference>
<dbReference type="GO" id="GO:0005871">
    <property type="term" value="C:kinesin complex"/>
    <property type="evidence" value="ECO:0007669"/>
    <property type="project" value="TreeGrafter"/>
</dbReference>
<evidence type="ECO:0000256" key="2">
    <source>
        <dbReference type="SAM" id="Coils"/>
    </source>
</evidence>
<dbReference type="SMART" id="SM00129">
    <property type="entry name" value="KISc"/>
    <property type="match status" value="1"/>
</dbReference>
<comment type="similarity">
    <text evidence="1">Belongs to the TRAFAC class myosin-kinesin ATPase superfamily. Kinesin family.</text>
</comment>
<dbReference type="Proteomes" id="UP000444721">
    <property type="component" value="Unassembled WGS sequence"/>
</dbReference>
<dbReference type="GO" id="GO:0005874">
    <property type="term" value="C:microtubule"/>
    <property type="evidence" value="ECO:0007669"/>
    <property type="project" value="TreeGrafter"/>
</dbReference>
<dbReference type="GO" id="GO:0008017">
    <property type="term" value="F:microtubule binding"/>
    <property type="evidence" value="ECO:0007669"/>
    <property type="project" value="InterPro"/>
</dbReference>
<keyword evidence="1" id="KW-0067">ATP-binding</keyword>
<comment type="caution">
    <text evidence="5">The sequence shown here is derived from an EMBL/GenBank/DDBJ whole genome shotgun (WGS) entry which is preliminary data.</text>
</comment>
<reference evidence="5 6" key="1">
    <citation type="journal article" date="2019" name="Sci. Rep.">
        <title>Nanopore sequencing improves the draft genome of the human pathogenic amoeba Naegleria fowleri.</title>
        <authorList>
            <person name="Liechti N."/>
            <person name="Schurch N."/>
            <person name="Bruggmann R."/>
            <person name="Wittwer M."/>
        </authorList>
    </citation>
    <scope>NUCLEOTIDE SEQUENCE [LARGE SCALE GENOMIC DNA]</scope>
    <source>
        <strain evidence="5 6">ATCC 30894</strain>
    </source>
</reference>
<dbReference type="GO" id="GO:0016887">
    <property type="term" value="F:ATP hydrolysis activity"/>
    <property type="evidence" value="ECO:0007669"/>
    <property type="project" value="TreeGrafter"/>
</dbReference>
<dbReference type="PRINTS" id="PR00380">
    <property type="entry name" value="KINESINHEAVY"/>
</dbReference>
<dbReference type="VEuPathDB" id="AmoebaDB:NF0057650"/>
<dbReference type="OMA" id="RSHCIYR"/>
<proteinExistence type="inferred from homology"/>
<dbReference type="Gene3D" id="3.40.850.10">
    <property type="entry name" value="Kinesin motor domain"/>
    <property type="match status" value="2"/>
</dbReference>
<dbReference type="VEuPathDB" id="AmoebaDB:FDP41_002082"/>